<dbReference type="Pfam" id="PF03372">
    <property type="entry name" value="Exo_endo_phos"/>
    <property type="match status" value="1"/>
</dbReference>
<evidence type="ECO:0000256" key="10">
    <source>
        <dbReference type="ARBA" id="ARBA00022842"/>
    </source>
</evidence>
<evidence type="ECO:0000256" key="4">
    <source>
        <dbReference type="ARBA" id="ARBA00010774"/>
    </source>
</evidence>
<dbReference type="AlphaFoldDB" id="A0AAE0EY68"/>
<dbReference type="GO" id="GO:0000175">
    <property type="term" value="F:3'-5'-RNA exonuclease activity"/>
    <property type="evidence" value="ECO:0007669"/>
    <property type="project" value="TreeGrafter"/>
</dbReference>
<evidence type="ECO:0000256" key="9">
    <source>
        <dbReference type="ARBA" id="ARBA00022801"/>
    </source>
</evidence>
<keyword evidence="14" id="KW-0539">Nucleus</keyword>
<dbReference type="PANTHER" id="PTHR12121:SF34">
    <property type="entry name" value="PROTEIN ANGEL"/>
    <property type="match status" value="1"/>
</dbReference>
<keyword evidence="7" id="KW-0479">Metal-binding</keyword>
<comment type="caution">
    <text evidence="18">The sequence shown here is derived from an EMBL/GenBank/DDBJ whole genome shotgun (WGS) entry which is preliminary data.</text>
</comment>
<keyword evidence="5" id="KW-0963">Cytoplasm</keyword>
<organism evidence="18 19">
    <name type="scientific">Cymbomonas tetramitiformis</name>
    <dbReference type="NCBI Taxonomy" id="36881"/>
    <lineage>
        <taxon>Eukaryota</taxon>
        <taxon>Viridiplantae</taxon>
        <taxon>Chlorophyta</taxon>
        <taxon>Pyramimonadophyceae</taxon>
        <taxon>Pyramimonadales</taxon>
        <taxon>Pyramimonadaceae</taxon>
        <taxon>Cymbomonas</taxon>
    </lineage>
</organism>
<feature type="domain" description="Endonuclease/exonuclease/phosphatase" evidence="16">
    <location>
        <begin position="217"/>
        <end position="556"/>
    </location>
</feature>
<dbReference type="InterPro" id="IPR005135">
    <property type="entry name" value="Endo/exonuclease/phosphatase"/>
</dbReference>
<keyword evidence="11" id="KW-0694">RNA-binding</keyword>
<dbReference type="EMBL" id="LGRX02031723">
    <property type="protein sequence ID" value="KAK3244552.1"/>
    <property type="molecule type" value="Genomic_DNA"/>
</dbReference>
<dbReference type="GO" id="GO:0003723">
    <property type="term" value="F:RNA binding"/>
    <property type="evidence" value="ECO:0007669"/>
    <property type="project" value="UniProtKB-KW"/>
</dbReference>
<evidence type="ECO:0000256" key="1">
    <source>
        <dbReference type="ARBA" id="ARBA00001946"/>
    </source>
</evidence>
<evidence type="ECO:0000259" key="16">
    <source>
        <dbReference type="Pfam" id="PF03372"/>
    </source>
</evidence>
<keyword evidence="19" id="KW-1185">Reference proteome</keyword>
<feature type="domain" description="C6H2-type" evidence="17">
    <location>
        <begin position="72"/>
        <end position="111"/>
    </location>
</feature>
<evidence type="ECO:0000256" key="2">
    <source>
        <dbReference type="ARBA" id="ARBA00004123"/>
    </source>
</evidence>
<evidence type="ECO:0000259" key="17">
    <source>
        <dbReference type="Pfam" id="PF15801"/>
    </source>
</evidence>
<comment type="cofactor">
    <cofactor evidence="1">
        <name>Mg(2+)</name>
        <dbReference type="ChEBI" id="CHEBI:18420"/>
    </cofactor>
</comment>
<evidence type="ECO:0000256" key="8">
    <source>
        <dbReference type="ARBA" id="ARBA00022737"/>
    </source>
</evidence>
<keyword evidence="13" id="KW-0804">Transcription</keyword>
<evidence type="ECO:0000256" key="15">
    <source>
        <dbReference type="ARBA" id="ARBA00054840"/>
    </source>
</evidence>
<evidence type="ECO:0000256" key="13">
    <source>
        <dbReference type="ARBA" id="ARBA00023163"/>
    </source>
</evidence>
<keyword evidence="6" id="KW-0540">Nuclease</keyword>
<keyword evidence="12" id="KW-0805">Transcription regulation</keyword>
<dbReference type="CDD" id="cd09097">
    <property type="entry name" value="Deadenylase_CCR4"/>
    <property type="match status" value="1"/>
</dbReference>
<gene>
    <name evidence="18" type="ORF">CYMTET_45838</name>
</gene>
<keyword evidence="9" id="KW-0378">Hydrolase</keyword>
<evidence type="ECO:0008006" key="20">
    <source>
        <dbReference type="Google" id="ProtNLM"/>
    </source>
</evidence>
<dbReference type="Gene3D" id="3.60.10.10">
    <property type="entry name" value="Endonuclease/exonuclease/phosphatase"/>
    <property type="match status" value="1"/>
</dbReference>
<comment type="function">
    <text evidence="15">Acts as a catalytic component of the CCR4-NOT core complex, which in the nucleus seems to be a general transcription factor, and in the cytoplasm the major mRNA deadenylase involved in mRNA turnover.</text>
</comment>
<evidence type="ECO:0000256" key="7">
    <source>
        <dbReference type="ARBA" id="ARBA00022723"/>
    </source>
</evidence>
<evidence type="ECO:0000313" key="18">
    <source>
        <dbReference type="EMBL" id="KAK3244552.1"/>
    </source>
</evidence>
<dbReference type="GO" id="GO:0005737">
    <property type="term" value="C:cytoplasm"/>
    <property type="evidence" value="ECO:0007669"/>
    <property type="project" value="UniProtKB-SubCell"/>
</dbReference>
<evidence type="ECO:0000256" key="12">
    <source>
        <dbReference type="ARBA" id="ARBA00023015"/>
    </source>
</evidence>
<keyword evidence="10" id="KW-0460">Magnesium</keyword>
<keyword evidence="8" id="KW-0677">Repeat</keyword>
<comment type="similarity">
    <text evidence="4">Belongs to the CCR4/nocturin family.</text>
</comment>
<proteinExistence type="inferred from homology"/>
<reference evidence="18 19" key="1">
    <citation type="journal article" date="2015" name="Genome Biol. Evol.">
        <title>Comparative Genomics of a Bacterivorous Green Alga Reveals Evolutionary Causalities and Consequences of Phago-Mixotrophic Mode of Nutrition.</title>
        <authorList>
            <person name="Burns J.A."/>
            <person name="Paasch A."/>
            <person name="Narechania A."/>
            <person name="Kim E."/>
        </authorList>
    </citation>
    <scope>NUCLEOTIDE SEQUENCE [LARGE SCALE GENOMIC DNA]</scope>
    <source>
        <strain evidence="18 19">PLY_AMNH</strain>
    </source>
</reference>
<evidence type="ECO:0000256" key="14">
    <source>
        <dbReference type="ARBA" id="ARBA00023242"/>
    </source>
</evidence>
<dbReference type="SUPFAM" id="SSF56219">
    <property type="entry name" value="DNase I-like"/>
    <property type="match status" value="1"/>
</dbReference>
<evidence type="ECO:0000256" key="6">
    <source>
        <dbReference type="ARBA" id="ARBA00022722"/>
    </source>
</evidence>
<dbReference type="InterPro" id="IPR036691">
    <property type="entry name" value="Endo/exonu/phosph_ase_sf"/>
</dbReference>
<dbReference type="GO" id="GO:0046872">
    <property type="term" value="F:metal ion binding"/>
    <property type="evidence" value="ECO:0007669"/>
    <property type="project" value="UniProtKB-KW"/>
</dbReference>
<dbReference type="InterPro" id="IPR031615">
    <property type="entry name" value="Zfn-C6H2"/>
</dbReference>
<evidence type="ECO:0000313" key="19">
    <source>
        <dbReference type="Proteomes" id="UP001190700"/>
    </source>
</evidence>
<dbReference type="Pfam" id="PF15801">
    <property type="entry name" value="zf-C6H2"/>
    <property type="match status" value="1"/>
</dbReference>
<evidence type="ECO:0000256" key="11">
    <source>
        <dbReference type="ARBA" id="ARBA00022884"/>
    </source>
</evidence>
<dbReference type="FunFam" id="3.60.10.10:FF:000016">
    <property type="entry name" value="Carbon catabolite repressor protein 4 1"/>
    <property type="match status" value="1"/>
</dbReference>
<evidence type="ECO:0000256" key="3">
    <source>
        <dbReference type="ARBA" id="ARBA00004496"/>
    </source>
</evidence>
<protein>
    <recommendedName>
        <fullName evidence="20">Endonuclease/exonuclease/phosphatase domain-containing protein</fullName>
    </recommendedName>
</protein>
<name>A0AAE0EY68_9CHLO</name>
<accession>A0AAE0EY68</accession>
<evidence type="ECO:0000256" key="5">
    <source>
        <dbReference type="ARBA" id="ARBA00022490"/>
    </source>
</evidence>
<comment type="subcellular location">
    <subcellularLocation>
        <location evidence="3">Cytoplasm</location>
    </subcellularLocation>
    <subcellularLocation>
        <location evidence="2">Nucleus</location>
    </subcellularLocation>
</comment>
<dbReference type="InterPro" id="IPR050410">
    <property type="entry name" value="CCR4/nocturin_mRNA_transcr"/>
</dbReference>
<dbReference type="Proteomes" id="UP001190700">
    <property type="component" value="Unassembled WGS sequence"/>
</dbReference>
<dbReference type="PANTHER" id="PTHR12121">
    <property type="entry name" value="CARBON CATABOLITE REPRESSOR PROTEIN 4"/>
    <property type="match status" value="1"/>
</dbReference>
<dbReference type="GO" id="GO:0005634">
    <property type="term" value="C:nucleus"/>
    <property type="evidence" value="ECO:0007669"/>
    <property type="project" value="UniProtKB-SubCell"/>
</dbReference>
<sequence>MLTVLKTHLPTDTPIIGCELAPYVLLRRSDSTLTTEDLPEGGQFEDGLCLRSRWYRSVNSRKVAVCSVHPNELATLQCIGCLKAKVPVHKSYHCTSKCFAASWSNHKAMHARPPNSGRDENGQEEEVVCYRGSGGAAAGDSWVEVGRNRSYTPSPEDVGHILKYEVTPFDSHNGTELETPTCVLTGRVIPIPTPPTRNMLPVEGSASTSAPSNFTVLTYNVLADLYASTEMYGSYCPPWALSWAYRKQSLLREVLSYQADVLCLQEVQSDHFEDFFAPELQKHGYTAVYKKKTAQVYTGSSYTIDGCATFFRADRFALVKKYEVEFNKAALSLSEALSAATQKKAALNRLLKDNVALIVVLEALEGPDPEAAASGKRQLICVANTHIHANPELKDVKLWQVHTLLKGLEKIAASADIPMLVAGDFNSMPGSAPHSLLANGRVEASHPELLTDPLGILRPPSKLCHQLPLVSAYTALAHPGVASSANPELHRQRVDPNTHEPIFTNYSADFNGTLDYIFYTANSLVPVSLLELPDKSVAAGQNGNGGLPNPQWGSDHIALMAEFAFKQQ</sequence>